<organism evidence="2 3">
    <name type="scientific">Paracoccus zhejiangensis</name>
    <dbReference type="NCBI Taxonomy" id="1077935"/>
    <lineage>
        <taxon>Bacteria</taxon>
        <taxon>Pseudomonadati</taxon>
        <taxon>Pseudomonadota</taxon>
        <taxon>Alphaproteobacteria</taxon>
        <taxon>Rhodobacterales</taxon>
        <taxon>Paracoccaceae</taxon>
        <taxon>Paracoccus</taxon>
    </lineage>
</organism>
<dbReference type="RefSeq" id="WP_101750839.1">
    <property type="nucleotide sequence ID" value="NZ_CP025430.1"/>
</dbReference>
<dbReference type="EMBL" id="CP025430">
    <property type="protein sequence ID" value="AUH62795.1"/>
    <property type="molecule type" value="Genomic_DNA"/>
</dbReference>
<gene>
    <name evidence="2" type="ORF">CX676_00330</name>
</gene>
<dbReference type="Proteomes" id="UP000234530">
    <property type="component" value="Chromosome"/>
</dbReference>
<dbReference type="AlphaFoldDB" id="A0A2H5EU12"/>
<sequence>MIAGRAYAAAAFAVIALAGCEPTTTGSGVTGGTVIEAGEAKMRVSTGETVEGIAGGPLTLLLVTRADSKPTTTKDEAAARAVYAAYCQDKGGPGLGGEGYFSQFGGRSAWKFGACGA</sequence>
<protein>
    <submittedName>
        <fullName evidence="2">Uncharacterized protein</fullName>
    </submittedName>
</protein>
<accession>A0A2H5EU12</accession>
<evidence type="ECO:0000313" key="2">
    <source>
        <dbReference type="EMBL" id="AUH62795.1"/>
    </source>
</evidence>
<keyword evidence="1" id="KW-0732">Signal</keyword>
<dbReference type="OrthoDB" id="7778851at2"/>
<proteinExistence type="predicted"/>
<feature type="signal peptide" evidence="1">
    <location>
        <begin position="1"/>
        <end position="18"/>
    </location>
</feature>
<evidence type="ECO:0000256" key="1">
    <source>
        <dbReference type="SAM" id="SignalP"/>
    </source>
</evidence>
<name>A0A2H5EU12_9RHOB</name>
<keyword evidence="3" id="KW-1185">Reference proteome</keyword>
<evidence type="ECO:0000313" key="3">
    <source>
        <dbReference type="Proteomes" id="UP000234530"/>
    </source>
</evidence>
<feature type="chain" id="PRO_5014198343" evidence="1">
    <location>
        <begin position="19"/>
        <end position="117"/>
    </location>
</feature>
<reference evidence="2 3" key="1">
    <citation type="journal article" date="2013" name="Antonie Van Leeuwenhoek">
        <title>Paracoccus zhejiangensis sp. nov., isolated from activated sludge in wastewater-treatment system.</title>
        <authorList>
            <person name="Wu Z.G."/>
            <person name="Zhang D.F."/>
            <person name="Liu Y.L."/>
            <person name="Wang F."/>
            <person name="Jiang X."/>
            <person name="Li C."/>
            <person name="Li S.P."/>
            <person name="Hong Q."/>
            <person name="Li W.J."/>
        </authorList>
    </citation>
    <scope>NUCLEOTIDE SEQUENCE [LARGE SCALE GENOMIC DNA]</scope>
    <source>
        <strain evidence="2 3">J6</strain>
    </source>
</reference>
<dbReference type="PROSITE" id="PS51257">
    <property type="entry name" value="PROKAR_LIPOPROTEIN"/>
    <property type="match status" value="1"/>
</dbReference>
<dbReference type="KEGG" id="pzh:CX676_00330"/>